<comment type="subcellular location">
    <subcellularLocation>
        <location evidence="1">Cytoplasm</location>
    </subcellularLocation>
</comment>
<evidence type="ECO:0000256" key="5">
    <source>
        <dbReference type="ARBA" id="ARBA00023015"/>
    </source>
</evidence>
<dbReference type="InterPro" id="IPR051552">
    <property type="entry name" value="HptR"/>
</dbReference>
<dbReference type="Pfam" id="PF12833">
    <property type="entry name" value="HTH_18"/>
    <property type="match status" value="1"/>
</dbReference>
<dbReference type="SUPFAM" id="SSF52172">
    <property type="entry name" value="CheY-like"/>
    <property type="match status" value="1"/>
</dbReference>
<dbReference type="PANTHER" id="PTHR42713:SF3">
    <property type="entry name" value="TRANSCRIPTIONAL REGULATORY PROTEIN HPTR"/>
    <property type="match status" value="1"/>
</dbReference>
<evidence type="ECO:0000256" key="1">
    <source>
        <dbReference type="ARBA" id="ARBA00004496"/>
    </source>
</evidence>
<dbReference type="SUPFAM" id="SSF46689">
    <property type="entry name" value="Homeodomain-like"/>
    <property type="match status" value="1"/>
</dbReference>
<accession>A0ABT7L1R9</accession>
<dbReference type="Gene3D" id="1.10.10.60">
    <property type="entry name" value="Homeodomain-like"/>
    <property type="match status" value="2"/>
</dbReference>
<evidence type="ECO:0000256" key="2">
    <source>
        <dbReference type="ARBA" id="ARBA00022490"/>
    </source>
</evidence>
<keyword evidence="5" id="KW-0805">Transcription regulation</keyword>
<keyword evidence="7" id="KW-0804">Transcription</keyword>
<dbReference type="PROSITE" id="PS01124">
    <property type="entry name" value="HTH_ARAC_FAMILY_2"/>
    <property type="match status" value="1"/>
</dbReference>
<evidence type="ECO:0000256" key="8">
    <source>
        <dbReference type="PROSITE-ProRule" id="PRU00169"/>
    </source>
</evidence>
<feature type="domain" description="HTH araC/xylS-type" evidence="9">
    <location>
        <begin position="414"/>
        <end position="516"/>
    </location>
</feature>
<dbReference type="RefSeq" id="WP_285930180.1">
    <property type="nucleotide sequence ID" value="NZ_JASTZU010000012.1"/>
</dbReference>
<protein>
    <submittedName>
        <fullName evidence="11">Response regulator</fullName>
    </submittedName>
</protein>
<dbReference type="InterPro" id="IPR011006">
    <property type="entry name" value="CheY-like_superfamily"/>
</dbReference>
<evidence type="ECO:0000259" key="9">
    <source>
        <dbReference type="PROSITE" id="PS01124"/>
    </source>
</evidence>
<dbReference type="InterPro" id="IPR001789">
    <property type="entry name" value="Sig_transdc_resp-reg_receiver"/>
</dbReference>
<feature type="modified residue" description="4-aspartylphosphate" evidence="8">
    <location>
        <position position="55"/>
    </location>
</feature>
<organism evidence="11 12">
    <name type="scientific">Aquibacillus rhizosphaerae</name>
    <dbReference type="NCBI Taxonomy" id="3051431"/>
    <lineage>
        <taxon>Bacteria</taxon>
        <taxon>Bacillati</taxon>
        <taxon>Bacillota</taxon>
        <taxon>Bacilli</taxon>
        <taxon>Bacillales</taxon>
        <taxon>Bacillaceae</taxon>
        <taxon>Aquibacillus</taxon>
    </lineage>
</organism>
<dbReference type="Gene3D" id="3.40.50.2300">
    <property type="match status" value="1"/>
</dbReference>
<evidence type="ECO:0000313" key="11">
    <source>
        <dbReference type="EMBL" id="MDL4839329.1"/>
    </source>
</evidence>
<dbReference type="InterPro" id="IPR018060">
    <property type="entry name" value="HTH_AraC"/>
</dbReference>
<dbReference type="SMART" id="SM00448">
    <property type="entry name" value="REC"/>
    <property type="match status" value="1"/>
</dbReference>
<dbReference type="Pfam" id="PF00072">
    <property type="entry name" value="Response_reg"/>
    <property type="match status" value="1"/>
</dbReference>
<name>A0ABT7L1R9_9BACI</name>
<dbReference type="InterPro" id="IPR009057">
    <property type="entry name" value="Homeodomain-like_sf"/>
</dbReference>
<evidence type="ECO:0000256" key="6">
    <source>
        <dbReference type="ARBA" id="ARBA00023125"/>
    </source>
</evidence>
<dbReference type="Proteomes" id="UP001235343">
    <property type="component" value="Unassembled WGS sequence"/>
</dbReference>
<evidence type="ECO:0000256" key="7">
    <source>
        <dbReference type="ARBA" id="ARBA00023163"/>
    </source>
</evidence>
<evidence type="ECO:0000256" key="4">
    <source>
        <dbReference type="ARBA" id="ARBA00023012"/>
    </source>
</evidence>
<keyword evidence="3 8" id="KW-0597">Phosphoprotein</keyword>
<keyword evidence="2" id="KW-0963">Cytoplasm</keyword>
<feature type="domain" description="Response regulatory" evidence="10">
    <location>
        <begin position="3"/>
        <end position="120"/>
    </location>
</feature>
<evidence type="ECO:0000313" key="12">
    <source>
        <dbReference type="Proteomes" id="UP001235343"/>
    </source>
</evidence>
<dbReference type="SMART" id="SM00342">
    <property type="entry name" value="HTH_ARAC"/>
    <property type="match status" value="1"/>
</dbReference>
<dbReference type="PANTHER" id="PTHR42713">
    <property type="entry name" value="HISTIDINE KINASE-RELATED"/>
    <property type="match status" value="1"/>
</dbReference>
<keyword evidence="12" id="KW-1185">Reference proteome</keyword>
<proteinExistence type="predicted"/>
<dbReference type="EMBL" id="JASTZU010000012">
    <property type="protein sequence ID" value="MDL4839329.1"/>
    <property type="molecule type" value="Genomic_DNA"/>
</dbReference>
<sequence length="517" mass="60076">MYKVLLVDDERTILEGISAIVDWESQGVVLSGTARNGIEALEFISKNRPDIVISDITMPGLDGIQLVEKSKEDFPEIKWIFLSGFSEFEYARKAMRFGVKHYLLKPCNENAICQALGEVVREIEQHEMQNHYLEDIESKVNRLQVEEKEQLLKKLITDGEASTNKMDNFIELLGMSTKNKQIRMVLFYFEGAFHYSEVQVLKDLLQKVLGDNSYLADAIVGDYFIVLLNNIYDQNNLIDYMDEVKAMYQQQHDKGVTIVISEDKDIKQLKLVYNYLLGKLENRFYLGKRSLITPFNHIEYSTDDSELYQYDEEKLTYLLKAGNDEEVKLELIDIFANIESLKVKPILAKSYLTHLYLYLAKKTLHSVDKARFKEISKIDQMDTLQEFRAYFESLCFTISDLNKVNLHKYSSVVVKMIEVVKEHMEEPILSLQWVANEKLFMNPDYLGKMFKKEVGQRFSSYVTKVRIEKAVEIIEQEEDIKVFELAERLGFGSNPQYFSQIFKRITGCTPSDIIKSS</sequence>
<comment type="caution">
    <text evidence="11">The sequence shown here is derived from an EMBL/GenBank/DDBJ whole genome shotgun (WGS) entry which is preliminary data.</text>
</comment>
<keyword evidence="6" id="KW-0238">DNA-binding</keyword>
<dbReference type="PROSITE" id="PS50110">
    <property type="entry name" value="RESPONSE_REGULATORY"/>
    <property type="match status" value="1"/>
</dbReference>
<dbReference type="CDD" id="cd17536">
    <property type="entry name" value="REC_YesN-like"/>
    <property type="match status" value="1"/>
</dbReference>
<gene>
    <name evidence="11" type="ORF">QQS35_02480</name>
</gene>
<evidence type="ECO:0000256" key="3">
    <source>
        <dbReference type="ARBA" id="ARBA00022553"/>
    </source>
</evidence>
<reference evidence="11 12" key="1">
    <citation type="submission" date="2023-06" db="EMBL/GenBank/DDBJ databases">
        <title>Aquibacillus rhizosphaerae LR5S19.</title>
        <authorList>
            <person name="Sun J.-Q."/>
        </authorList>
    </citation>
    <scope>NUCLEOTIDE SEQUENCE [LARGE SCALE GENOMIC DNA]</scope>
    <source>
        <strain evidence="11 12">LR5S19</strain>
    </source>
</reference>
<evidence type="ECO:0000259" key="10">
    <source>
        <dbReference type="PROSITE" id="PS50110"/>
    </source>
</evidence>
<keyword evidence="4" id="KW-0902">Two-component regulatory system</keyword>